<dbReference type="PROSITE" id="PS50102">
    <property type="entry name" value="RRM"/>
    <property type="match status" value="1"/>
</dbReference>
<dbReference type="PANTHER" id="PTHR21245">
    <property type="entry name" value="HETEROGENEOUS NUCLEAR RIBONUCLEOPROTEIN"/>
    <property type="match status" value="1"/>
</dbReference>
<dbReference type="GO" id="GO:1990904">
    <property type="term" value="C:ribonucleoprotein complex"/>
    <property type="evidence" value="ECO:0007669"/>
    <property type="project" value="UniProtKB-KW"/>
</dbReference>
<evidence type="ECO:0000313" key="5">
    <source>
        <dbReference type="Proteomes" id="UP000265520"/>
    </source>
</evidence>
<reference evidence="4 5" key="1">
    <citation type="journal article" date="2018" name="Front. Plant Sci.">
        <title>Red Clover (Trifolium pratense) and Zigzag Clover (T. medium) - A Picture of Genomic Similarities and Differences.</title>
        <authorList>
            <person name="Dluhosova J."/>
            <person name="Istvanek J."/>
            <person name="Nedelnik J."/>
            <person name="Repkova J."/>
        </authorList>
    </citation>
    <scope>NUCLEOTIDE SEQUENCE [LARGE SCALE GENOMIC DNA]</scope>
    <source>
        <strain evidence="5">cv. 10/8</strain>
        <tissue evidence="4">Leaf</tissue>
    </source>
</reference>
<evidence type="ECO:0000259" key="3">
    <source>
        <dbReference type="PROSITE" id="PS50102"/>
    </source>
</evidence>
<accession>A0A392QRY9</accession>
<comment type="caution">
    <text evidence="4">The sequence shown here is derived from an EMBL/GenBank/DDBJ whole genome shotgun (WGS) entry which is preliminary data.</text>
</comment>
<dbReference type="InterPro" id="IPR000504">
    <property type="entry name" value="RRM_dom"/>
</dbReference>
<sequence>LKEKLKHYGVESFKDLTLVEDGNNEGTNCGFAFLEFSSRSDAKEAYKRLQKTDVAFGDDKPSEVSFADSFIDLGDDVMAQ</sequence>
<keyword evidence="4" id="KW-0687">Ribonucleoprotein</keyword>
<dbReference type="GO" id="GO:0003723">
    <property type="term" value="F:RNA binding"/>
    <property type="evidence" value="ECO:0007669"/>
    <property type="project" value="UniProtKB-UniRule"/>
</dbReference>
<name>A0A392QRY9_9FABA</name>
<dbReference type="Gene3D" id="3.30.70.330">
    <property type="match status" value="1"/>
</dbReference>
<proteinExistence type="predicted"/>
<protein>
    <submittedName>
        <fullName evidence="4">Heterogeneous nuclear ribonucleoprotein q-like</fullName>
    </submittedName>
</protein>
<dbReference type="EMBL" id="LXQA010154310">
    <property type="protein sequence ID" value="MCI26604.1"/>
    <property type="molecule type" value="Genomic_DNA"/>
</dbReference>
<dbReference type="AlphaFoldDB" id="A0A392QRY9"/>
<dbReference type="Proteomes" id="UP000265520">
    <property type="component" value="Unassembled WGS sequence"/>
</dbReference>
<evidence type="ECO:0000256" key="1">
    <source>
        <dbReference type="ARBA" id="ARBA00022884"/>
    </source>
</evidence>
<organism evidence="4 5">
    <name type="scientific">Trifolium medium</name>
    <dbReference type="NCBI Taxonomy" id="97028"/>
    <lineage>
        <taxon>Eukaryota</taxon>
        <taxon>Viridiplantae</taxon>
        <taxon>Streptophyta</taxon>
        <taxon>Embryophyta</taxon>
        <taxon>Tracheophyta</taxon>
        <taxon>Spermatophyta</taxon>
        <taxon>Magnoliopsida</taxon>
        <taxon>eudicotyledons</taxon>
        <taxon>Gunneridae</taxon>
        <taxon>Pentapetalae</taxon>
        <taxon>rosids</taxon>
        <taxon>fabids</taxon>
        <taxon>Fabales</taxon>
        <taxon>Fabaceae</taxon>
        <taxon>Papilionoideae</taxon>
        <taxon>50 kb inversion clade</taxon>
        <taxon>NPAAA clade</taxon>
        <taxon>Hologalegina</taxon>
        <taxon>IRL clade</taxon>
        <taxon>Trifolieae</taxon>
        <taxon>Trifolium</taxon>
    </lineage>
</organism>
<keyword evidence="5" id="KW-1185">Reference proteome</keyword>
<dbReference type="Pfam" id="PF00076">
    <property type="entry name" value="RRM_1"/>
    <property type="match status" value="1"/>
</dbReference>
<evidence type="ECO:0000256" key="2">
    <source>
        <dbReference type="PROSITE-ProRule" id="PRU00176"/>
    </source>
</evidence>
<dbReference type="InterPro" id="IPR012677">
    <property type="entry name" value="Nucleotide-bd_a/b_plait_sf"/>
</dbReference>
<feature type="non-terminal residue" evidence="4">
    <location>
        <position position="80"/>
    </location>
</feature>
<evidence type="ECO:0000313" key="4">
    <source>
        <dbReference type="EMBL" id="MCI26604.1"/>
    </source>
</evidence>
<keyword evidence="1 2" id="KW-0694">RNA-binding</keyword>
<feature type="non-terminal residue" evidence="4">
    <location>
        <position position="1"/>
    </location>
</feature>
<dbReference type="InterPro" id="IPR035979">
    <property type="entry name" value="RBD_domain_sf"/>
</dbReference>
<feature type="domain" description="RRM" evidence="3">
    <location>
        <begin position="1"/>
        <end position="69"/>
    </location>
</feature>
<dbReference type="SUPFAM" id="SSF54928">
    <property type="entry name" value="RNA-binding domain, RBD"/>
    <property type="match status" value="1"/>
</dbReference>